<gene>
    <name evidence="2" type="ORF">STPYR_10244</name>
</gene>
<evidence type="ECO:0008006" key="3">
    <source>
        <dbReference type="Google" id="ProtNLM"/>
    </source>
</evidence>
<organism evidence="2">
    <name type="scientific">uncultured Stenotrophomonas sp</name>
    <dbReference type="NCBI Taxonomy" id="165438"/>
    <lineage>
        <taxon>Bacteria</taxon>
        <taxon>Pseudomonadati</taxon>
        <taxon>Pseudomonadota</taxon>
        <taxon>Gammaproteobacteria</taxon>
        <taxon>Lysobacterales</taxon>
        <taxon>Lysobacteraceae</taxon>
        <taxon>Stenotrophomonas</taxon>
        <taxon>environmental samples</taxon>
    </lineage>
</organism>
<evidence type="ECO:0000256" key="1">
    <source>
        <dbReference type="SAM" id="SignalP"/>
    </source>
</evidence>
<feature type="chain" id="PRO_5013368692" description="Secreted protein" evidence="1">
    <location>
        <begin position="18"/>
        <end position="145"/>
    </location>
</feature>
<dbReference type="AlphaFoldDB" id="A0A1Y5Q751"/>
<dbReference type="EMBL" id="FLTS01000001">
    <property type="protein sequence ID" value="SBV35314.1"/>
    <property type="molecule type" value="Genomic_DNA"/>
</dbReference>
<evidence type="ECO:0000313" key="2">
    <source>
        <dbReference type="EMBL" id="SBV35314.1"/>
    </source>
</evidence>
<protein>
    <recommendedName>
        <fullName evidence="3">Secreted protein</fullName>
    </recommendedName>
</protein>
<name>A0A1Y5Q751_9GAMM</name>
<reference evidence="2" key="1">
    <citation type="submission" date="2016-03" db="EMBL/GenBank/DDBJ databases">
        <authorList>
            <person name="Ploux O."/>
        </authorList>
    </citation>
    <scope>NUCLEOTIDE SEQUENCE</scope>
    <source>
        <strain evidence="2">UC10</strain>
    </source>
</reference>
<proteinExistence type="predicted"/>
<dbReference type="PROSITE" id="PS51257">
    <property type="entry name" value="PROKAR_LIPOPROTEIN"/>
    <property type="match status" value="1"/>
</dbReference>
<sequence>MSSNRVTALGTWSSACASSLAVHGAMCASTFKPTKWVKPMPRFSSASDTSSWRARLSRTCRSSRPKLGGLTEAQIMGAHYHSESNISQWKYFTGHQMLHCTSRSIPDPPTPATCLRLGIPGRMRIINRLRGRRPSPPPATGNSSA</sequence>
<accession>A0A1Y5Q751</accession>
<feature type="signal peptide" evidence="1">
    <location>
        <begin position="1"/>
        <end position="17"/>
    </location>
</feature>
<keyword evidence="1" id="KW-0732">Signal</keyword>